<accession>A0AA95SC24</accession>
<keyword evidence="1" id="KW-0812">Transmembrane</keyword>
<dbReference type="RefSeq" id="WP_066092441.1">
    <property type="nucleotide sequence ID" value="NZ_CP126114.1"/>
</dbReference>
<evidence type="ECO:0000256" key="1">
    <source>
        <dbReference type="SAM" id="Phobius"/>
    </source>
</evidence>
<feature type="transmembrane region" description="Helical" evidence="1">
    <location>
        <begin position="7"/>
        <end position="25"/>
    </location>
</feature>
<evidence type="ECO:0000313" key="3">
    <source>
        <dbReference type="Proteomes" id="UP001178288"/>
    </source>
</evidence>
<keyword evidence="1" id="KW-0472">Membrane</keyword>
<evidence type="ECO:0000313" key="2">
    <source>
        <dbReference type="EMBL" id="WHY85648.1"/>
    </source>
</evidence>
<keyword evidence="3" id="KW-1185">Reference proteome</keyword>
<reference evidence="2" key="1">
    <citation type="submission" date="2023-05" db="EMBL/GenBank/DDBJ databases">
        <title>Comparative genomics of Bacillaceae isolates and their secondary metabolite potential.</title>
        <authorList>
            <person name="Song L."/>
            <person name="Nielsen L.J."/>
            <person name="Mohite O."/>
            <person name="Xu X."/>
            <person name="Weber T."/>
            <person name="Kovacs A.T."/>
        </authorList>
    </citation>
    <scope>NUCLEOTIDE SEQUENCE</scope>
    <source>
        <strain evidence="2">XLM17</strain>
    </source>
</reference>
<keyword evidence="1" id="KW-1133">Transmembrane helix</keyword>
<gene>
    <name evidence="2" type="ORF">QNH39_24055</name>
</gene>
<proteinExistence type="predicted"/>
<name>A0AA95SC24_9BACI</name>
<dbReference type="EMBL" id="CP126114">
    <property type="protein sequence ID" value="WHY85648.1"/>
    <property type="molecule type" value="Genomic_DNA"/>
</dbReference>
<organism evidence="2 3">
    <name type="scientific">Neobacillus novalis</name>
    <dbReference type="NCBI Taxonomy" id="220687"/>
    <lineage>
        <taxon>Bacteria</taxon>
        <taxon>Bacillati</taxon>
        <taxon>Bacillota</taxon>
        <taxon>Bacilli</taxon>
        <taxon>Bacillales</taxon>
        <taxon>Bacillaceae</taxon>
        <taxon>Neobacillus</taxon>
    </lineage>
</organism>
<sequence length="116" mass="13678">MLKKKKWLLLLFLPVVIIGVFYIRYASLDVYKVDQNTITYKDRIYYGKPDTFIEYYDSTAGERKFEVGKMIGKTNNSSFFGFKETVYQIKGKPVEEVVFLSGLMFEEVLKRKTKDE</sequence>
<dbReference type="KEGG" id="nnv:QNH39_24055"/>
<protein>
    <submittedName>
        <fullName evidence="2">Uncharacterized protein</fullName>
    </submittedName>
</protein>
<dbReference type="Proteomes" id="UP001178288">
    <property type="component" value="Chromosome"/>
</dbReference>
<dbReference type="AlphaFoldDB" id="A0AA95SC24"/>